<evidence type="ECO:0008006" key="4">
    <source>
        <dbReference type="Google" id="ProtNLM"/>
    </source>
</evidence>
<feature type="signal peptide" evidence="1">
    <location>
        <begin position="1"/>
        <end position="18"/>
    </location>
</feature>
<name>A0A4U6VH82_SETVI</name>
<keyword evidence="1" id="KW-0732">Signal</keyword>
<gene>
    <name evidence="2" type="ORF">SEVIR_3G211701v2</name>
</gene>
<dbReference type="EMBL" id="CM016554">
    <property type="protein sequence ID" value="TKW26759.1"/>
    <property type="molecule type" value="Genomic_DNA"/>
</dbReference>
<organism evidence="2 3">
    <name type="scientific">Setaria viridis</name>
    <name type="common">Green bristlegrass</name>
    <name type="synonym">Setaria italica subsp. viridis</name>
    <dbReference type="NCBI Taxonomy" id="4556"/>
    <lineage>
        <taxon>Eukaryota</taxon>
        <taxon>Viridiplantae</taxon>
        <taxon>Streptophyta</taxon>
        <taxon>Embryophyta</taxon>
        <taxon>Tracheophyta</taxon>
        <taxon>Spermatophyta</taxon>
        <taxon>Magnoliopsida</taxon>
        <taxon>Liliopsida</taxon>
        <taxon>Poales</taxon>
        <taxon>Poaceae</taxon>
        <taxon>PACMAD clade</taxon>
        <taxon>Panicoideae</taxon>
        <taxon>Panicodae</taxon>
        <taxon>Paniceae</taxon>
        <taxon>Cenchrinae</taxon>
        <taxon>Setaria</taxon>
    </lineage>
</organism>
<dbReference type="Gramene" id="TKW26759">
    <property type="protein sequence ID" value="TKW26759"/>
    <property type="gene ID" value="SEVIR_3G211701v2"/>
</dbReference>
<feature type="chain" id="PRO_5020439818" description="Bifunctional inhibitor/plant lipid transfer protein/seed storage helical domain-containing protein" evidence="1">
    <location>
        <begin position="19"/>
        <end position="55"/>
    </location>
</feature>
<evidence type="ECO:0000256" key="1">
    <source>
        <dbReference type="SAM" id="SignalP"/>
    </source>
</evidence>
<dbReference type="Proteomes" id="UP000298652">
    <property type="component" value="Chromosome 3"/>
</dbReference>
<accession>A0A4U6VH82</accession>
<reference evidence="2" key="1">
    <citation type="submission" date="2019-03" db="EMBL/GenBank/DDBJ databases">
        <title>WGS assembly of Setaria viridis.</title>
        <authorList>
            <person name="Huang P."/>
            <person name="Jenkins J."/>
            <person name="Grimwood J."/>
            <person name="Barry K."/>
            <person name="Healey A."/>
            <person name="Mamidi S."/>
            <person name="Sreedasyam A."/>
            <person name="Shu S."/>
            <person name="Feldman M."/>
            <person name="Wu J."/>
            <person name="Yu Y."/>
            <person name="Chen C."/>
            <person name="Johnson J."/>
            <person name="Rokhsar D."/>
            <person name="Baxter I."/>
            <person name="Schmutz J."/>
            <person name="Brutnell T."/>
            <person name="Kellogg E."/>
        </authorList>
    </citation>
    <scope>NUCLEOTIDE SEQUENCE [LARGE SCALE GENOMIC DNA]</scope>
</reference>
<evidence type="ECO:0000313" key="2">
    <source>
        <dbReference type="EMBL" id="TKW26759.1"/>
    </source>
</evidence>
<dbReference type="AlphaFoldDB" id="A0A4U6VH82"/>
<sequence length="55" mass="5873">MGAMVASLATLLPSPATTMVACNSYLRSSKVIRTDCSKQTSLSFDCIVKDIQKSC</sequence>
<proteinExistence type="predicted"/>
<evidence type="ECO:0000313" key="3">
    <source>
        <dbReference type="Proteomes" id="UP000298652"/>
    </source>
</evidence>
<keyword evidence="3" id="KW-1185">Reference proteome</keyword>
<protein>
    <recommendedName>
        <fullName evidence="4">Bifunctional inhibitor/plant lipid transfer protein/seed storage helical domain-containing protein</fullName>
    </recommendedName>
</protein>